<gene>
    <name evidence="3" type="ORF">IM660_09450</name>
</gene>
<dbReference type="InterPro" id="IPR036249">
    <property type="entry name" value="Thioredoxin-like_sf"/>
</dbReference>
<dbReference type="CDD" id="cd02947">
    <property type="entry name" value="TRX_family"/>
    <property type="match status" value="1"/>
</dbReference>
<dbReference type="Gene3D" id="3.40.30.10">
    <property type="entry name" value="Glutaredoxin"/>
    <property type="match status" value="1"/>
</dbReference>
<sequence>MTELWIRLAVVVVLLGAATLGWLLLQHRRRPRRVEHGSGLEVIAARVPVPAGAGQVVVQFSGPHCSACGPTARAWRSVTSAPDAFVEVDVTEHLELATAFGVLSTPTSLVFDNVGRLRARVGGAASPTRAREALSLVAAQ</sequence>
<feature type="transmembrane region" description="Helical" evidence="1">
    <location>
        <begin position="6"/>
        <end position="25"/>
    </location>
</feature>
<keyword evidence="1" id="KW-0472">Membrane</keyword>
<dbReference type="RefSeq" id="WP_193499057.1">
    <property type="nucleotide sequence ID" value="NZ_CP063169.1"/>
</dbReference>
<dbReference type="EMBL" id="CP063169">
    <property type="protein sequence ID" value="QOR72419.1"/>
    <property type="molecule type" value="Genomic_DNA"/>
</dbReference>
<feature type="domain" description="Thioredoxin" evidence="2">
    <location>
        <begin position="53"/>
        <end position="124"/>
    </location>
</feature>
<evidence type="ECO:0000313" key="4">
    <source>
        <dbReference type="Proteomes" id="UP000593758"/>
    </source>
</evidence>
<accession>A0A7M1SXZ6</accession>
<proteinExistence type="predicted"/>
<organism evidence="3 4">
    <name type="scientific">Ruania alkalisoli</name>
    <dbReference type="NCBI Taxonomy" id="2779775"/>
    <lineage>
        <taxon>Bacteria</taxon>
        <taxon>Bacillati</taxon>
        <taxon>Actinomycetota</taxon>
        <taxon>Actinomycetes</taxon>
        <taxon>Micrococcales</taxon>
        <taxon>Ruaniaceae</taxon>
        <taxon>Ruania</taxon>
    </lineage>
</organism>
<keyword evidence="1" id="KW-0812">Transmembrane</keyword>
<dbReference type="Pfam" id="PF00085">
    <property type="entry name" value="Thioredoxin"/>
    <property type="match status" value="1"/>
</dbReference>
<evidence type="ECO:0000259" key="2">
    <source>
        <dbReference type="Pfam" id="PF00085"/>
    </source>
</evidence>
<evidence type="ECO:0000256" key="1">
    <source>
        <dbReference type="SAM" id="Phobius"/>
    </source>
</evidence>
<evidence type="ECO:0000313" key="3">
    <source>
        <dbReference type="EMBL" id="QOR72419.1"/>
    </source>
</evidence>
<dbReference type="KEGG" id="halt:IM660_09450"/>
<keyword evidence="1" id="KW-1133">Transmembrane helix</keyword>
<dbReference type="InterPro" id="IPR013766">
    <property type="entry name" value="Thioredoxin_domain"/>
</dbReference>
<name>A0A7M1SXZ6_9MICO</name>
<reference evidence="3 4" key="1">
    <citation type="submission" date="2020-10" db="EMBL/GenBank/DDBJ databases">
        <title>Haloactinobacterium sp. RN3S43, a bacterium isolated from saline soil.</title>
        <authorList>
            <person name="Sun J.-Q."/>
        </authorList>
    </citation>
    <scope>NUCLEOTIDE SEQUENCE [LARGE SCALE GENOMIC DNA]</scope>
    <source>
        <strain evidence="3 4">RN3S43</strain>
    </source>
</reference>
<dbReference type="AlphaFoldDB" id="A0A7M1SXZ6"/>
<dbReference type="SUPFAM" id="SSF52833">
    <property type="entry name" value="Thioredoxin-like"/>
    <property type="match status" value="1"/>
</dbReference>
<protein>
    <submittedName>
        <fullName evidence="3">Thioredoxin family protein</fullName>
    </submittedName>
</protein>
<dbReference type="Proteomes" id="UP000593758">
    <property type="component" value="Chromosome"/>
</dbReference>
<keyword evidence="4" id="KW-1185">Reference proteome</keyword>